<feature type="modified residue" description="N6-(pyridoxal phosphate)lysine" evidence="10">
    <location>
        <position position="104"/>
    </location>
</feature>
<comment type="cofactor">
    <cofactor evidence="1 10">
        <name>pyridoxal 5'-phosphate</name>
        <dbReference type="ChEBI" id="CHEBI:597326"/>
    </cofactor>
</comment>
<comment type="similarity">
    <text evidence="2">Belongs to the Orn/Lys/Arg decarboxylase class-II family.</text>
</comment>
<keyword evidence="5" id="KW-0456">Lyase</keyword>
<dbReference type="PANTHER" id="PTHR11482:SF6">
    <property type="entry name" value="ORNITHINE DECARBOXYLASE 1-RELATED"/>
    <property type="match status" value="1"/>
</dbReference>
<dbReference type="SUPFAM" id="SSF51419">
    <property type="entry name" value="PLP-binding barrel"/>
    <property type="match status" value="1"/>
</dbReference>
<dbReference type="FunFam" id="3.20.20.10:FF:000005">
    <property type="entry name" value="Ornithine decarboxylase"/>
    <property type="match status" value="1"/>
</dbReference>
<dbReference type="OrthoDB" id="5034579at2759"/>
<comment type="pathway">
    <text evidence="6">Amine and polyamine biosynthesis; putrescine biosynthesis via L-ornithine pathway; putrescine from L-ornithine: step 1/1.</text>
</comment>
<gene>
    <name evidence="12" type="ORF">PSALAMII_LOCUS4050</name>
</gene>
<evidence type="ECO:0000259" key="11">
    <source>
        <dbReference type="Pfam" id="PF02784"/>
    </source>
</evidence>
<accession>A0A9W4IWU4</accession>
<dbReference type="PROSITE" id="PS00878">
    <property type="entry name" value="ODR_DC_2_1"/>
    <property type="match status" value="1"/>
</dbReference>
<dbReference type="InterPro" id="IPR009006">
    <property type="entry name" value="Ala_racemase/Decarboxylase_C"/>
</dbReference>
<dbReference type="EC" id="4.1.1.17" evidence="7"/>
<keyword evidence="13" id="KW-1185">Reference proteome</keyword>
<dbReference type="Pfam" id="PF02784">
    <property type="entry name" value="Orn_Arg_deC_N"/>
    <property type="match status" value="1"/>
</dbReference>
<comment type="catalytic activity">
    <reaction evidence="9">
        <text>L-ornithine + H(+) = putrescine + CO2</text>
        <dbReference type="Rhea" id="RHEA:22964"/>
        <dbReference type="ChEBI" id="CHEBI:15378"/>
        <dbReference type="ChEBI" id="CHEBI:16526"/>
        <dbReference type="ChEBI" id="CHEBI:46911"/>
        <dbReference type="ChEBI" id="CHEBI:326268"/>
        <dbReference type="EC" id="4.1.1.17"/>
    </reaction>
</comment>
<evidence type="ECO:0000256" key="3">
    <source>
        <dbReference type="ARBA" id="ARBA00022793"/>
    </source>
</evidence>
<evidence type="ECO:0000313" key="12">
    <source>
        <dbReference type="EMBL" id="CAG8363996.1"/>
    </source>
</evidence>
<evidence type="ECO:0000256" key="1">
    <source>
        <dbReference type="ARBA" id="ARBA00001933"/>
    </source>
</evidence>
<dbReference type="SUPFAM" id="SSF50621">
    <property type="entry name" value="Alanine racemase C-terminal domain-like"/>
    <property type="match status" value="1"/>
</dbReference>
<organism evidence="12 13">
    <name type="scientific">Penicillium salamii</name>
    <dbReference type="NCBI Taxonomy" id="1612424"/>
    <lineage>
        <taxon>Eukaryota</taxon>
        <taxon>Fungi</taxon>
        <taxon>Dikarya</taxon>
        <taxon>Ascomycota</taxon>
        <taxon>Pezizomycotina</taxon>
        <taxon>Eurotiomycetes</taxon>
        <taxon>Eurotiomycetidae</taxon>
        <taxon>Eurotiales</taxon>
        <taxon>Aspergillaceae</taxon>
        <taxon>Penicillium</taxon>
    </lineage>
</organism>
<feature type="active site" description="Proton donor" evidence="10">
    <location>
        <position position="403"/>
    </location>
</feature>
<evidence type="ECO:0000256" key="10">
    <source>
        <dbReference type="PIRSR" id="PIRSR600183-50"/>
    </source>
</evidence>
<dbReference type="GO" id="GO:0033387">
    <property type="term" value="P:putrescine biosynthetic process from arginine, via ornithine"/>
    <property type="evidence" value="ECO:0007669"/>
    <property type="project" value="TreeGrafter"/>
</dbReference>
<sequence length="461" mass="50723">MLFQLQNSPSTPILLNRVISAIMTLLPAPRQPSNIDKTIHVPAYRTSPGDLVDLAIESSILRIVKRSIVGGDDPFFVADLGQIVRQHRRWIQNMPGIRPFYAVKCNCDPTFLKVLADLGTGFDCASIEEMRAVLNLGVDPARILFANPCKAPAAVAFAREVGVLRTTFDNIDELDTIKAHMPEAQLLLRIYANDEGAFICLGEKFGAHLDTTEELLSRAWELGLNVVGVSFHVGTGATNPASFCNAIKDARSVFLQAERLGFHPRILDIGGGFQDDCFESMAPLIRDSIRSEFPANTTIIAEPGRFYARSVYTLVCRVISRRRQLGSAAASGIPDMLYQNDGVYGNFLNVIMEKEIMVPHLLRSKKSKAAILPKHRAAEVNEKGNEATSPSTAHRYSIWGPTCDSTDCVVREVSLDSEVKVGDWFKYKNMGAYTSTTATQFNGFSSACDVIYVNSEALPDI</sequence>
<dbReference type="InterPro" id="IPR002433">
    <property type="entry name" value="Orn_de-COase"/>
</dbReference>
<evidence type="ECO:0000256" key="4">
    <source>
        <dbReference type="ARBA" id="ARBA00022898"/>
    </source>
</evidence>
<evidence type="ECO:0000256" key="7">
    <source>
        <dbReference type="ARBA" id="ARBA00034138"/>
    </source>
</evidence>
<dbReference type="Proteomes" id="UP001152649">
    <property type="component" value="Unassembled WGS sequence"/>
</dbReference>
<dbReference type="GO" id="GO:0004586">
    <property type="term" value="F:ornithine decarboxylase activity"/>
    <property type="evidence" value="ECO:0007669"/>
    <property type="project" value="UniProtKB-EC"/>
</dbReference>
<dbReference type="PRINTS" id="PR01179">
    <property type="entry name" value="ODADCRBXLASE"/>
</dbReference>
<dbReference type="PRINTS" id="PR01182">
    <property type="entry name" value="ORNDCRBXLASE"/>
</dbReference>
<evidence type="ECO:0000256" key="5">
    <source>
        <dbReference type="ARBA" id="ARBA00023239"/>
    </source>
</evidence>
<evidence type="ECO:0000256" key="9">
    <source>
        <dbReference type="ARBA" id="ARBA00049127"/>
    </source>
</evidence>
<keyword evidence="3" id="KW-0210">Decarboxylase</keyword>
<dbReference type="GO" id="GO:0005737">
    <property type="term" value="C:cytoplasm"/>
    <property type="evidence" value="ECO:0007669"/>
    <property type="project" value="TreeGrafter"/>
</dbReference>
<dbReference type="InterPro" id="IPR029066">
    <property type="entry name" value="PLP-binding_barrel"/>
</dbReference>
<dbReference type="InterPro" id="IPR022644">
    <property type="entry name" value="De-COase2_N"/>
</dbReference>
<feature type="domain" description="Orn/DAP/Arg decarboxylase 2 N-terminal" evidence="11">
    <location>
        <begin position="80"/>
        <end position="308"/>
    </location>
</feature>
<dbReference type="CDD" id="cd00622">
    <property type="entry name" value="PLPDE_III_ODC"/>
    <property type="match status" value="1"/>
</dbReference>
<comment type="caution">
    <text evidence="12">The sequence shown here is derived from an EMBL/GenBank/DDBJ whole genome shotgun (WGS) entry which is preliminary data.</text>
</comment>
<reference evidence="12" key="1">
    <citation type="submission" date="2021-07" db="EMBL/GenBank/DDBJ databases">
        <authorList>
            <person name="Branca A.L. A."/>
        </authorList>
    </citation>
    <scope>NUCLEOTIDE SEQUENCE</scope>
</reference>
<proteinExistence type="inferred from homology"/>
<dbReference type="Gene3D" id="3.20.20.10">
    <property type="entry name" value="Alanine racemase"/>
    <property type="match status" value="1"/>
</dbReference>
<evidence type="ECO:0000256" key="2">
    <source>
        <dbReference type="ARBA" id="ARBA00008872"/>
    </source>
</evidence>
<evidence type="ECO:0000256" key="6">
    <source>
        <dbReference type="ARBA" id="ARBA00034115"/>
    </source>
</evidence>
<evidence type="ECO:0000256" key="8">
    <source>
        <dbReference type="ARBA" id="ARBA00046672"/>
    </source>
</evidence>
<dbReference type="AlphaFoldDB" id="A0A9W4IWU4"/>
<dbReference type="PANTHER" id="PTHR11482">
    <property type="entry name" value="ARGININE/DIAMINOPIMELATE/ORNITHINE DECARBOXYLASE"/>
    <property type="match status" value="1"/>
</dbReference>
<dbReference type="Gene3D" id="2.40.37.10">
    <property type="entry name" value="Lyase, Ornithine Decarboxylase, Chain A, domain 1"/>
    <property type="match status" value="1"/>
</dbReference>
<dbReference type="EMBL" id="CAJVPG010000155">
    <property type="protein sequence ID" value="CAG8363996.1"/>
    <property type="molecule type" value="Genomic_DNA"/>
</dbReference>
<protein>
    <recommendedName>
        <fullName evidence="7">ornithine decarboxylase</fullName>
        <ecNumber evidence="7">4.1.1.17</ecNumber>
    </recommendedName>
</protein>
<dbReference type="InterPro" id="IPR022657">
    <property type="entry name" value="De-COase2_CS"/>
</dbReference>
<name>A0A9W4IWU4_9EURO</name>
<dbReference type="PROSITE" id="PS00879">
    <property type="entry name" value="ODR_DC_2_2"/>
    <property type="match status" value="1"/>
</dbReference>
<keyword evidence="4 10" id="KW-0663">Pyridoxal phosphate</keyword>
<evidence type="ECO:0000313" key="13">
    <source>
        <dbReference type="Proteomes" id="UP001152649"/>
    </source>
</evidence>
<dbReference type="InterPro" id="IPR022653">
    <property type="entry name" value="De-COase2_pyr-phos_BS"/>
</dbReference>
<comment type="subunit">
    <text evidence="8">Homodimer. Only the dimer is catalytically active, as the active sites are constructed of residues from both monomers.</text>
</comment>
<dbReference type="InterPro" id="IPR000183">
    <property type="entry name" value="Orn/DAP/Arg_de-COase"/>
</dbReference>